<proteinExistence type="predicted"/>
<keyword evidence="2" id="KW-0472">Membrane</keyword>
<dbReference type="EMBL" id="NHOQ01001229">
    <property type="protein sequence ID" value="PWA25996.1"/>
    <property type="molecule type" value="Genomic_DNA"/>
</dbReference>
<evidence type="ECO:0000313" key="3">
    <source>
        <dbReference type="EMBL" id="PWA25996.1"/>
    </source>
</evidence>
<feature type="transmembrane region" description="Helical" evidence="2">
    <location>
        <begin position="453"/>
        <end position="473"/>
    </location>
</feature>
<keyword evidence="2" id="KW-0812">Transmembrane</keyword>
<feature type="transmembrane region" description="Helical" evidence="2">
    <location>
        <begin position="359"/>
        <end position="384"/>
    </location>
</feature>
<keyword evidence="2" id="KW-1133">Transmembrane helix</keyword>
<name>A0A315VRY2_GAMAF</name>
<sequence>MTKRELDEDLLTCDPLPLGDSVLGCACCVTFLKQTPELESAPILLDFLNFCIGDDVEVANDVGAVPLVLLFDRRQHKPGVTIVVVVSTEQPALSARGLVSRFLGGFSLLLQLELEVLHVALGTLVLRLTQFEQPQGVRQRSLYFPLLVDGITQVVQNSHLVYGGSLSLVELFQGLRHPQLRVTSQVLRFWFCSASPEQEPNEEKQHSASLHHKFGTNFQKTLRNAIVRTMDQFYMVCVLPMEVKKSLWAESDCRQLSSNKHQHGSSILKESGIRGCIYLVQSIPWLAGKPCPQPLCPLNLGRWRTGWYVSALKNLSSVHALKPLIPTFCFVVVIVYGQADKLRNFVAGIFIPQYHYPFPVALCFTQVLVSLVFINLLHALGLVHLRPYSRSLGERLLLPAICNSAHSVLMTWAKASSPYANLFLFTVPLLPLLTLGFSFALKVASPPSHHLSVLISILSGMFIVITASNGIPVVESLEYLYAPLALILHSLSLISFAKVSESVRQQPSDVQPSVFDIYYAQLINQSGVLGLLWLLHPDKPWMVLKMSSWHNLLFHGYLLAIVLLGMVLNFLVCTSALCVSPLTAALLYSARHMVQPFFHLLLEAGPASPAWLLRDSRRFATKLTSMSKGWISSSASSTPPSSVESPSPVGERDESLFTQAL</sequence>
<feature type="transmembrane region" description="Helical" evidence="2">
    <location>
        <begin position="517"/>
        <end position="536"/>
    </location>
</feature>
<feature type="region of interest" description="Disordered" evidence="1">
    <location>
        <begin position="630"/>
        <end position="661"/>
    </location>
</feature>
<evidence type="ECO:0000313" key="4">
    <source>
        <dbReference type="Proteomes" id="UP000250572"/>
    </source>
</evidence>
<organism evidence="3 4">
    <name type="scientific">Gambusia affinis</name>
    <name type="common">Western mosquitofish</name>
    <name type="synonym">Heterandria affinis</name>
    <dbReference type="NCBI Taxonomy" id="33528"/>
    <lineage>
        <taxon>Eukaryota</taxon>
        <taxon>Metazoa</taxon>
        <taxon>Chordata</taxon>
        <taxon>Craniata</taxon>
        <taxon>Vertebrata</taxon>
        <taxon>Euteleostomi</taxon>
        <taxon>Actinopterygii</taxon>
        <taxon>Neopterygii</taxon>
        <taxon>Teleostei</taxon>
        <taxon>Neoteleostei</taxon>
        <taxon>Acanthomorphata</taxon>
        <taxon>Ovalentaria</taxon>
        <taxon>Atherinomorphae</taxon>
        <taxon>Cyprinodontiformes</taxon>
        <taxon>Poeciliidae</taxon>
        <taxon>Poeciliinae</taxon>
        <taxon>Gambusia</taxon>
    </lineage>
</organism>
<comment type="caution">
    <text evidence="3">The sequence shown here is derived from an EMBL/GenBank/DDBJ whole genome shotgun (WGS) entry which is preliminary data.</text>
</comment>
<feature type="compositionally biased region" description="Low complexity" evidence="1">
    <location>
        <begin position="632"/>
        <end position="648"/>
    </location>
</feature>
<protein>
    <submittedName>
        <fullName evidence="3">Uncharacterized protein</fullName>
    </submittedName>
</protein>
<feature type="transmembrane region" description="Helical" evidence="2">
    <location>
        <begin position="419"/>
        <end position="441"/>
    </location>
</feature>
<dbReference type="STRING" id="33528.ENSGAFP00000029394"/>
<feature type="transmembrane region" description="Helical" evidence="2">
    <location>
        <begin position="479"/>
        <end position="497"/>
    </location>
</feature>
<reference evidence="3 4" key="1">
    <citation type="journal article" date="2018" name="G3 (Bethesda)">
        <title>A High-Quality Reference Genome for the Invasive Mosquitofish Gambusia affinis Using a Chicago Library.</title>
        <authorList>
            <person name="Hoffberg S.L."/>
            <person name="Troendle N.J."/>
            <person name="Glenn T.C."/>
            <person name="Mahmud O."/>
            <person name="Louha S."/>
            <person name="Chalopin D."/>
            <person name="Bennetzen J.L."/>
            <person name="Mauricio R."/>
        </authorList>
    </citation>
    <scope>NUCLEOTIDE SEQUENCE [LARGE SCALE GENOMIC DNA]</scope>
    <source>
        <strain evidence="3">NE01/NJP1002.9</strain>
        <tissue evidence="3">Muscle</tissue>
    </source>
</reference>
<evidence type="ECO:0000256" key="2">
    <source>
        <dbReference type="SAM" id="Phobius"/>
    </source>
</evidence>
<gene>
    <name evidence="3" type="ORF">CCH79_00001804</name>
</gene>
<keyword evidence="4" id="KW-1185">Reference proteome</keyword>
<dbReference type="AlphaFoldDB" id="A0A315VRY2"/>
<evidence type="ECO:0000256" key="1">
    <source>
        <dbReference type="SAM" id="MobiDB-lite"/>
    </source>
</evidence>
<accession>A0A315VRY2</accession>
<dbReference type="Proteomes" id="UP000250572">
    <property type="component" value="Unassembled WGS sequence"/>
</dbReference>
<feature type="transmembrane region" description="Helical" evidence="2">
    <location>
        <begin position="556"/>
        <end position="588"/>
    </location>
</feature>